<sequence length="135" mass="15432">MFNNNNKCLSPRQIANKAYTLAVKKLDRDDKRKRPQYSVRERLLLSHTMAKAEDVLNKKVHTQCNILDKPEKVSVEKMVMVTPKKEKKPQQSSEESLLAVAVAVYSSYQKNKTYGDCRPITAHHALPITSMTTMI</sequence>
<comment type="caution">
    <text evidence="1">The sequence shown here is derived from an EMBL/GenBank/DDBJ whole genome shotgun (WGS) entry which is preliminary data.</text>
</comment>
<reference evidence="1 2" key="1">
    <citation type="journal article" date="2018" name="G3 (Bethesda)">
        <title>Phylogenetic and Phylogenomic Definition of Rhizopus Species.</title>
        <authorList>
            <person name="Gryganskyi A.P."/>
            <person name="Golan J."/>
            <person name="Dolatabadi S."/>
            <person name="Mondo S."/>
            <person name="Robb S."/>
            <person name="Idnurm A."/>
            <person name="Muszewska A."/>
            <person name="Steczkiewicz K."/>
            <person name="Masonjones S."/>
            <person name="Liao H.L."/>
            <person name="Gajdeczka M.T."/>
            <person name="Anike F."/>
            <person name="Vuek A."/>
            <person name="Anishchenko I.M."/>
            <person name="Voigt K."/>
            <person name="de Hoog G.S."/>
            <person name="Smith M.E."/>
            <person name="Heitman J."/>
            <person name="Vilgalys R."/>
            <person name="Stajich J.E."/>
        </authorList>
    </citation>
    <scope>NUCLEOTIDE SEQUENCE [LARGE SCALE GENOMIC DNA]</scope>
    <source>
        <strain evidence="1 2">LSU 92-RS-03</strain>
    </source>
</reference>
<protein>
    <submittedName>
        <fullName evidence="1">Uncharacterized protein</fullName>
    </submittedName>
</protein>
<evidence type="ECO:0000313" key="1">
    <source>
        <dbReference type="EMBL" id="RCI02101.1"/>
    </source>
</evidence>
<gene>
    <name evidence="1" type="ORF">CU098_004483</name>
</gene>
<dbReference type="AlphaFoldDB" id="A0A367KIX3"/>
<name>A0A367KIX3_RHIST</name>
<dbReference type="OrthoDB" id="2284111at2759"/>
<keyword evidence="2" id="KW-1185">Reference proteome</keyword>
<dbReference type="Proteomes" id="UP000253551">
    <property type="component" value="Unassembled WGS sequence"/>
</dbReference>
<evidence type="ECO:0000313" key="2">
    <source>
        <dbReference type="Proteomes" id="UP000253551"/>
    </source>
</evidence>
<accession>A0A367KIX3</accession>
<organism evidence="1 2">
    <name type="scientific">Rhizopus stolonifer</name>
    <name type="common">Rhizopus nigricans</name>
    <dbReference type="NCBI Taxonomy" id="4846"/>
    <lineage>
        <taxon>Eukaryota</taxon>
        <taxon>Fungi</taxon>
        <taxon>Fungi incertae sedis</taxon>
        <taxon>Mucoromycota</taxon>
        <taxon>Mucoromycotina</taxon>
        <taxon>Mucoromycetes</taxon>
        <taxon>Mucorales</taxon>
        <taxon>Mucorineae</taxon>
        <taxon>Rhizopodaceae</taxon>
        <taxon>Rhizopus</taxon>
    </lineage>
</organism>
<dbReference type="EMBL" id="PJQM01001531">
    <property type="protein sequence ID" value="RCI02101.1"/>
    <property type="molecule type" value="Genomic_DNA"/>
</dbReference>
<proteinExistence type="predicted"/>